<organism evidence="2">
    <name type="scientific">freshwater metagenome</name>
    <dbReference type="NCBI Taxonomy" id="449393"/>
    <lineage>
        <taxon>unclassified sequences</taxon>
        <taxon>metagenomes</taxon>
        <taxon>ecological metagenomes</taxon>
    </lineage>
</organism>
<evidence type="ECO:0000313" key="2">
    <source>
        <dbReference type="EMBL" id="CAB5000845.1"/>
    </source>
</evidence>
<dbReference type="InterPro" id="IPR036188">
    <property type="entry name" value="FAD/NAD-bd_sf"/>
</dbReference>
<dbReference type="Pfam" id="PF13450">
    <property type="entry name" value="NAD_binding_8"/>
    <property type="match status" value="1"/>
</dbReference>
<name>A0A6J7P8J4_9ZZZZ</name>
<dbReference type="Gene3D" id="3.50.50.60">
    <property type="entry name" value="FAD/NAD(P)-binding domain"/>
    <property type="match status" value="1"/>
</dbReference>
<proteinExistence type="predicted"/>
<dbReference type="Gene3D" id="3.90.660.10">
    <property type="match status" value="1"/>
</dbReference>
<dbReference type="InterPro" id="IPR002937">
    <property type="entry name" value="Amino_oxidase"/>
</dbReference>
<protein>
    <submittedName>
        <fullName evidence="2">Unannotated protein</fullName>
    </submittedName>
</protein>
<dbReference type="GO" id="GO:0016491">
    <property type="term" value="F:oxidoreductase activity"/>
    <property type="evidence" value="ECO:0007669"/>
    <property type="project" value="InterPro"/>
</dbReference>
<dbReference type="SUPFAM" id="SSF51905">
    <property type="entry name" value="FAD/NAD(P)-binding domain"/>
    <property type="match status" value="1"/>
</dbReference>
<feature type="domain" description="Amine oxidase" evidence="1">
    <location>
        <begin position="111"/>
        <end position="322"/>
    </location>
</feature>
<dbReference type="EMBL" id="CAFBOM010000301">
    <property type="protein sequence ID" value="CAB5000845.1"/>
    <property type="molecule type" value="Genomic_DNA"/>
</dbReference>
<evidence type="ECO:0000259" key="1">
    <source>
        <dbReference type="Pfam" id="PF01593"/>
    </source>
</evidence>
<reference evidence="2" key="1">
    <citation type="submission" date="2020-05" db="EMBL/GenBank/DDBJ databases">
        <authorList>
            <person name="Chiriac C."/>
            <person name="Salcher M."/>
            <person name="Ghai R."/>
            <person name="Kavagutti S V."/>
        </authorList>
    </citation>
    <scope>NUCLEOTIDE SEQUENCE</scope>
</reference>
<sequence>MSTVIVVGGGISGVACAGALNARGHAVTLLDKGRVLGGRMASRTVRDSGTPSDGHVVDIGASYFTAQHEAFQPLIEAMVGEGVVRPWTDTFHVASSGGIDGVKTGPIRYTAANGIRSIVEHLARQLTDTEIISAHGVASVSCDDDGLLIDGARAEAAALCMPSPQARALIDPSAPQFTDALFATHELVWEPVIAVTAIYDSPTWREFDGMFVNDDPVITWIANDGSRRGTGAPVLVAHVQPVLAARHLERPADVLPAALGAIQRVLGIDETPTWATVQRWTYAKPMSASTDPFFLNETVGLGLAGDAWAGGPRVETAWLSGHLLGHALSDRRERSANDVRVTGMSSL</sequence>
<accession>A0A6J7P8J4</accession>
<dbReference type="Pfam" id="PF01593">
    <property type="entry name" value="Amino_oxidase"/>
    <property type="match status" value="1"/>
</dbReference>
<dbReference type="AlphaFoldDB" id="A0A6J7P8J4"/>
<dbReference type="PANTHER" id="PTHR16128:SF5">
    <property type="entry name" value="FAD_NAD(P)-BINDING OXIDOREDUCTASE FAMILY PROTEIN"/>
    <property type="match status" value="1"/>
</dbReference>
<gene>
    <name evidence="2" type="ORF">UFOPK3957_01569</name>
</gene>
<dbReference type="PANTHER" id="PTHR16128">
    <property type="entry name" value="FAD/NAD(P)-BINDING OXIDOREDUCTASE FAMILY PROTEIN"/>
    <property type="match status" value="1"/>
</dbReference>